<dbReference type="GO" id="GO:0016887">
    <property type="term" value="F:ATP hydrolysis activity"/>
    <property type="evidence" value="ECO:0000318"/>
    <property type="project" value="GO_Central"/>
</dbReference>
<keyword evidence="3" id="KW-0067">ATP-binding</keyword>
<dbReference type="Gene3D" id="3.30.450.90">
    <property type="match status" value="1"/>
</dbReference>
<dbReference type="FunFam" id="3.30.450.90:FF:000001">
    <property type="entry name" value="Type II secretion system ATPase GspE"/>
    <property type="match status" value="1"/>
</dbReference>
<dbReference type="PANTHER" id="PTHR30258:SF2">
    <property type="entry name" value="COMG OPERON PROTEIN 1"/>
    <property type="match status" value="1"/>
</dbReference>
<dbReference type="Gene3D" id="3.40.50.300">
    <property type="entry name" value="P-loop containing nucleotide triphosphate hydrolases"/>
    <property type="match status" value="1"/>
</dbReference>
<dbReference type="PANTHER" id="PTHR30258">
    <property type="entry name" value="TYPE II SECRETION SYSTEM PROTEIN GSPE-RELATED"/>
    <property type="match status" value="1"/>
</dbReference>
<dbReference type="EnsemblBacteria" id="AAC07412">
    <property type="protein sequence ID" value="AAC07412"/>
    <property type="gene ID" value="aq_1474"/>
</dbReference>
<dbReference type="HOGENOM" id="CLU_013446_10_6_0"/>
<feature type="domain" description="Bacterial type II secretion system protein E" evidence="4">
    <location>
        <begin position="291"/>
        <end position="305"/>
    </location>
</feature>
<dbReference type="InterPro" id="IPR001482">
    <property type="entry name" value="T2SS/T4SS_dom"/>
</dbReference>
<dbReference type="Pfam" id="PF00437">
    <property type="entry name" value="T2SSE"/>
    <property type="match status" value="1"/>
</dbReference>
<dbReference type="EMBL" id="AE000657">
    <property type="protein sequence ID" value="AAC07412.1"/>
    <property type="molecule type" value="Genomic_DNA"/>
</dbReference>
<dbReference type="eggNOG" id="COG2804">
    <property type="taxonomic scope" value="Bacteria"/>
</dbReference>
<sequence length="469" mass="52906">MSELSESFEYIVEEENERELLVIVPQNYNFFAVEELRFKKGKDVKLKVLSEEEYAKLIQDRISGENVVLEEEEEREEKSEDILFQRDTSPAVRLVNTVLIKASSVNASDVHFEPYEDEAVVRIRMDGVLHDYTKVSPSLYQEVVSRIKVMAKLNVAEKRIPQDGKIRVKIGKRDYDIRVSVVPTVFGERVVLRLLEKTGQLLTLSDLGLSKGDEEKVRRLAEKPYGIVLVTGPTGAGKSTTLYAMLLHVKNPKKNIITIEDPVEYQVKGISQIQVNPKVGLTFAQGLRAILRQDPDVIMVGEIRDPETAEVAVQAALTGHLVLSTLHTNDAPSAITRLKDLGIEPFLIASSLEGVIAQRLVRKICNNCKEPYKPSKEEIRELGLPEEDYTFYRGRGCEHCLGTGYRGRTGIFEVLEVDEDMKKLINETQDSVKIRQFARKKGYKTMLEDGIEKILKGITTSSEVLSVVK</sequence>
<evidence type="ECO:0000313" key="5">
    <source>
        <dbReference type="EMBL" id="AAC07412.1"/>
    </source>
</evidence>
<dbReference type="InParanoid" id="O67452"/>
<dbReference type="InterPro" id="IPR003593">
    <property type="entry name" value="AAA+_ATPase"/>
</dbReference>
<proteinExistence type="inferred from homology"/>
<protein>
    <submittedName>
        <fullName evidence="5">General secretion pathway protein E</fullName>
    </submittedName>
</protein>
<gene>
    <name evidence="5" type="primary">gspE</name>
    <name evidence="5" type="ordered locus">aq_1474</name>
</gene>
<name>O67452_AQUAE</name>
<organism evidence="5 6">
    <name type="scientific">Aquifex aeolicus (strain VF5)</name>
    <dbReference type="NCBI Taxonomy" id="224324"/>
    <lineage>
        <taxon>Bacteria</taxon>
        <taxon>Pseudomonadati</taxon>
        <taxon>Aquificota</taxon>
        <taxon>Aquificia</taxon>
        <taxon>Aquificales</taxon>
        <taxon>Aquificaceae</taxon>
        <taxon>Aquifex</taxon>
    </lineage>
</organism>
<keyword evidence="2" id="KW-0547">Nucleotide-binding</keyword>
<dbReference type="KEGG" id="aae:aq_1474"/>
<dbReference type="PIR" id="B70428">
    <property type="entry name" value="B70428"/>
</dbReference>
<dbReference type="SUPFAM" id="SSF52540">
    <property type="entry name" value="P-loop containing nucleoside triphosphate hydrolases"/>
    <property type="match status" value="1"/>
</dbReference>
<dbReference type="PROSITE" id="PS00662">
    <property type="entry name" value="T2SP_E"/>
    <property type="match status" value="1"/>
</dbReference>
<comment type="similarity">
    <text evidence="1">Belongs to the GSP E family.</text>
</comment>
<dbReference type="FunCoup" id="O67452">
    <property type="interactions" value="205"/>
</dbReference>
<reference evidence="5 6" key="1">
    <citation type="journal article" date="1998" name="Nature">
        <title>The complete genome of the hyperthermophilic bacterium Aquifex aeolicus.</title>
        <authorList>
            <person name="Deckert G."/>
            <person name="Warren P.V."/>
            <person name="Gaasterland T."/>
            <person name="Young W.G."/>
            <person name="Lenox A.L."/>
            <person name="Graham D.E."/>
            <person name="Overbeek R."/>
            <person name="Snead M.A."/>
            <person name="Keller M."/>
            <person name="Aujay M."/>
            <person name="Huber R."/>
            <person name="Feldman R.A."/>
            <person name="Short J.M."/>
            <person name="Olson G.J."/>
            <person name="Swanson R.V."/>
        </authorList>
    </citation>
    <scope>NUCLEOTIDE SEQUENCE [LARGE SCALE GENOMIC DNA]</scope>
    <source>
        <strain evidence="5 6">VF5</strain>
    </source>
</reference>
<evidence type="ECO:0000256" key="2">
    <source>
        <dbReference type="ARBA" id="ARBA00022741"/>
    </source>
</evidence>
<dbReference type="FunFam" id="3.40.50.300:FF:000398">
    <property type="entry name" value="Type IV pilus assembly ATPase PilB"/>
    <property type="match status" value="1"/>
</dbReference>
<evidence type="ECO:0000256" key="1">
    <source>
        <dbReference type="ARBA" id="ARBA00006611"/>
    </source>
</evidence>
<dbReference type="GO" id="GO:0005524">
    <property type="term" value="F:ATP binding"/>
    <property type="evidence" value="ECO:0007669"/>
    <property type="project" value="UniProtKB-KW"/>
</dbReference>
<evidence type="ECO:0000313" key="6">
    <source>
        <dbReference type="Proteomes" id="UP000000798"/>
    </source>
</evidence>
<dbReference type="STRING" id="224324.aq_1474"/>
<evidence type="ECO:0000256" key="3">
    <source>
        <dbReference type="ARBA" id="ARBA00022840"/>
    </source>
</evidence>
<dbReference type="GO" id="GO:0005886">
    <property type="term" value="C:plasma membrane"/>
    <property type="evidence" value="ECO:0000318"/>
    <property type="project" value="GO_Central"/>
</dbReference>
<dbReference type="InterPro" id="IPR027417">
    <property type="entry name" value="P-loop_NTPase"/>
</dbReference>
<dbReference type="OrthoDB" id="9765501at2"/>
<dbReference type="CDD" id="cd01129">
    <property type="entry name" value="PulE-GspE-like"/>
    <property type="match status" value="1"/>
</dbReference>
<accession>O67452</accession>
<dbReference type="AlphaFoldDB" id="O67452"/>
<dbReference type="RefSeq" id="WP_010880955.1">
    <property type="nucleotide sequence ID" value="NC_000918.1"/>
</dbReference>
<keyword evidence="6" id="KW-1185">Reference proteome</keyword>
<dbReference type="SMART" id="SM00382">
    <property type="entry name" value="AAA"/>
    <property type="match status" value="1"/>
</dbReference>
<dbReference type="Proteomes" id="UP000000798">
    <property type="component" value="Chromosome"/>
</dbReference>
<evidence type="ECO:0000259" key="4">
    <source>
        <dbReference type="PROSITE" id="PS00662"/>
    </source>
</evidence>